<dbReference type="EMBL" id="MCFH01000017">
    <property type="protein sequence ID" value="ORX51859.1"/>
    <property type="molecule type" value="Genomic_DNA"/>
</dbReference>
<keyword evidence="1" id="KW-1133">Transmembrane helix</keyword>
<sequence length="196" mass="22959">MFQEEVIYDDSPLADYFNSINENFEFTTIDTDHREGIKDKNKKYYGRFLNTWHKMSRHCKMTALNFYETLMGENTSSLVDLEELSLLIEPFLKYLAKMLTSTQFEDLMKERISALPPSTKKYIIFPRRGEESLISNKINPYKTLAIGLAVPTIVLKKLNKHFSVKIPFISGNVNTILFSYYTIFLFLFMVTIMINK</sequence>
<comment type="caution">
    <text evidence="2">The sequence shown here is derived from an EMBL/GenBank/DDBJ whole genome shotgun (WGS) entry which is preliminary data.</text>
</comment>
<reference evidence="2 3" key="1">
    <citation type="submission" date="2016-08" db="EMBL/GenBank/DDBJ databases">
        <title>Genomes of anaerobic fungi encode conserved fungal cellulosomes for biomass hydrolysis.</title>
        <authorList>
            <consortium name="DOE Joint Genome Institute"/>
            <person name="Haitjema C.H."/>
            <person name="Gilmore S.P."/>
            <person name="Henske J.K."/>
            <person name="Solomon K.V."/>
            <person name="De Groot R."/>
            <person name="Kuo A."/>
            <person name="Mondo S.J."/>
            <person name="Salamov A.A."/>
            <person name="Labutti K."/>
            <person name="Zhao Z."/>
            <person name="Chiniquy J."/>
            <person name="Barry K."/>
            <person name="Brewer H.M."/>
            <person name="Purvine S.O."/>
            <person name="Wright A.T."/>
            <person name="Boxma B."/>
            <person name="Van Alen T."/>
            <person name="Hackstein J.H."/>
            <person name="Baker S.E."/>
            <person name="Grigoriev I.V."/>
            <person name="O'Malley M.A."/>
        </authorList>
    </citation>
    <scope>NUCLEOTIDE SEQUENCE [LARGE SCALE GENOMIC DNA]</scope>
    <source>
        <strain evidence="3">finn</strain>
    </source>
</reference>
<accession>A0A1Y1VCI3</accession>
<evidence type="ECO:0000313" key="2">
    <source>
        <dbReference type="EMBL" id="ORX51859.1"/>
    </source>
</evidence>
<dbReference type="AlphaFoldDB" id="A0A1Y1VCI3"/>
<gene>
    <name evidence="2" type="ORF">BCR36DRAFT_39072</name>
</gene>
<reference evidence="2 3" key="2">
    <citation type="submission" date="2016-08" db="EMBL/GenBank/DDBJ databases">
        <title>Pervasive Adenine N6-methylation of Active Genes in Fungi.</title>
        <authorList>
            <consortium name="DOE Joint Genome Institute"/>
            <person name="Mondo S.J."/>
            <person name="Dannebaum R.O."/>
            <person name="Kuo R.C."/>
            <person name="Labutti K."/>
            <person name="Haridas S."/>
            <person name="Kuo A."/>
            <person name="Salamov A."/>
            <person name="Ahrendt S.R."/>
            <person name="Lipzen A."/>
            <person name="Sullivan W."/>
            <person name="Andreopoulos W.B."/>
            <person name="Clum A."/>
            <person name="Lindquist E."/>
            <person name="Daum C."/>
            <person name="Ramamoorthy G.K."/>
            <person name="Gryganskyi A."/>
            <person name="Culley D."/>
            <person name="Magnuson J.K."/>
            <person name="James T.Y."/>
            <person name="O'Malley M.A."/>
            <person name="Stajich J.E."/>
            <person name="Spatafora J.W."/>
            <person name="Visel A."/>
            <person name="Grigoriev I.V."/>
        </authorList>
    </citation>
    <scope>NUCLEOTIDE SEQUENCE [LARGE SCALE GENOMIC DNA]</scope>
    <source>
        <strain evidence="3">finn</strain>
    </source>
</reference>
<evidence type="ECO:0000313" key="3">
    <source>
        <dbReference type="Proteomes" id="UP000193719"/>
    </source>
</evidence>
<name>A0A1Y1VCI3_9FUNG</name>
<keyword evidence="1" id="KW-0472">Membrane</keyword>
<proteinExistence type="predicted"/>
<evidence type="ECO:0000256" key="1">
    <source>
        <dbReference type="SAM" id="Phobius"/>
    </source>
</evidence>
<keyword evidence="3" id="KW-1185">Reference proteome</keyword>
<organism evidence="2 3">
    <name type="scientific">Piromyces finnis</name>
    <dbReference type="NCBI Taxonomy" id="1754191"/>
    <lineage>
        <taxon>Eukaryota</taxon>
        <taxon>Fungi</taxon>
        <taxon>Fungi incertae sedis</taxon>
        <taxon>Chytridiomycota</taxon>
        <taxon>Chytridiomycota incertae sedis</taxon>
        <taxon>Neocallimastigomycetes</taxon>
        <taxon>Neocallimastigales</taxon>
        <taxon>Neocallimastigaceae</taxon>
        <taxon>Piromyces</taxon>
    </lineage>
</organism>
<dbReference type="STRING" id="1754191.A0A1Y1VCI3"/>
<protein>
    <submittedName>
        <fullName evidence="2">Uncharacterized protein</fullName>
    </submittedName>
</protein>
<keyword evidence="1" id="KW-0812">Transmembrane</keyword>
<dbReference type="Proteomes" id="UP000193719">
    <property type="component" value="Unassembled WGS sequence"/>
</dbReference>
<feature type="transmembrane region" description="Helical" evidence="1">
    <location>
        <begin position="176"/>
        <end position="194"/>
    </location>
</feature>